<reference evidence="3" key="1">
    <citation type="journal article" date="2011" name="Nat. Commun.">
        <title>Effector diversification within compartments of the Leptosphaeria maculans genome affected by Repeat-Induced Point mutations.</title>
        <authorList>
            <person name="Rouxel T."/>
            <person name="Grandaubert J."/>
            <person name="Hane J.K."/>
            <person name="Hoede C."/>
            <person name="van de Wouw A.P."/>
            <person name="Couloux A."/>
            <person name="Dominguez V."/>
            <person name="Anthouard V."/>
            <person name="Bally P."/>
            <person name="Bourras S."/>
            <person name="Cozijnsen A.J."/>
            <person name="Ciuffetti L.M."/>
            <person name="Degrave A."/>
            <person name="Dilmaghani A."/>
            <person name="Duret L."/>
            <person name="Fudal I."/>
            <person name="Goodwin S.B."/>
            <person name="Gout L."/>
            <person name="Glaser N."/>
            <person name="Linglin J."/>
            <person name="Kema G.H.J."/>
            <person name="Lapalu N."/>
            <person name="Lawrence C.B."/>
            <person name="May K."/>
            <person name="Meyer M."/>
            <person name="Ollivier B."/>
            <person name="Poulain J."/>
            <person name="Schoch C.L."/>
            <person name="Simon A."/>
            <person name="Spatafora J.W."/>
            <person name="Stachowiak A."/>
            <person name="Turgeon B.G."/>
            <person name="Tyler B.M."/>
            <person name="Vincent D."/>
            <person name="Weissenbach J."/>
            <person name="Amselem J."/>
            <person name="Quesneville H."/>
            <person name="Oliver R.P."/>
            <person name="Wincker P."/>
            <person name="Balesdent M.-H."/>
            <person name="Howlett B.J."/>
        </authorList>
    </citation>
    <scope>NUCLEOTIDE SEQUENCE [LARGE SCALE GENOMIC DNA]</scope>
    <source>
        <strain evidence="3">JN3 / isolate v23.1.3 / race Av1-4-5-6-7-8</strain>
    </source>
</reference>
<sequence length="58" mass="6820">MQHQPHPTHRRRYLPHHPSICTPQPPTRTTNNQLRSEEMTRLQQDRDGDDATCVMQAC</sequence>
<name>E4ZZ23_LEPMJ</name>
<organism evidence="3">
    <name type="scientific">Leptosphaeria maculans (strain JN3 / isolate v23.1.3 / race Av1-4-5-6-7-8)</name>
    <name type="common">Blackleg fungus</name>
    <name type="synonym">Phoma lingam</name>
    <dbReference type="NCBI Taxonomy" id="985895"/>
    <lineage>
        <taxon>Eukaryota</taxon>
        <taxon>Fungi</taxon>
        <taxon>Dikarya</taxon>
        <taxon>Ascomycota</taxon>
        <taxon>Pezizomycotina</taxon>
        <taxon>Dothideomycetes</taxon>
        <taxon>Pleosporomycetidae</taxon>
        <taxon>Pleosporales</taxon>
        <taxon>Pleosporineae</taxon>
        <taxon>Leptosphaeriaceae</taxon>
        <taxon>Plenodomus</taxon>
        <taxon>Plenodomus lingam/Leptosphaeria maculans species complex</taxon>
    </lineage>
</organism>
<dbReference type="VEuPathDB" id="FungiDB:LEMA_uP107230.1"/>
<evidence type="ECO:0000313" key="2">
    <source>
        <dbReference type="EMBL" id="CBX96458.1"/>
    </source>
</evidence>
<dbReference type="AlphaFoldDB" id="E4ZZ23"/>
<evidence type="ECO:0000256" key="1">
    <source>
        <dbReference type="SAM" id="MobiDB-lite"/>
    </source>
</evidence>
<evidence type="ECO:0000313" key="3">
    <source>
        <dbReference type="Proteomes" id="UP000002668"/>
    </source>
</evidence>
<protein>
    <submittedName>
        <fullName evidence="2">Predicted protein</fullName>
    </submittedName>
</protein>
<dbReference type="EMBL" id="FP929129">
    <property type="protein sequence ID" value="CBX96458.1"/>
    <property type="molecule type" value="Genomic_DNA"/>
</dbReference>
<gene>
    <name evidence="2" type="ORF">LEMA_uP107230.1</name>
</gene>
<keyword evidence="3" id="KW-1185">Reference proteome</keyword>
<dbReference type="HOGENOM" id="CLU_2979545_0_0_1"/>
<feature type="compositionally biased region" description="Basic residues" evidence="1">
    <location>
        <begin position="1"/>
        <end position="15"/>
    </location>
</feature>
<dbReference type="InParanoid" id="E4ZZ23"/>
<accession>E4ZZ23</accession>
<feature type="region of interest" description="Disordered" evidence="1">
    <location>
        <begin position="1"/>
        <end position="58"/>
    </location>
</feature>
<dbReference type="Proteomes" id="UP000002668">
    <property type="component" value="Genome"/>
</dbReference>
<feature type="compositionally biased region" description="Basic and acidic residues" evidence="1">
    <location>
        <begin position="35"/>
        <end position="46"/>
    </location>
</feature>
<proteinExistence type="predicted"/>